<evidence type="ECO:0000259" key="1">
    <source>
        <dbReference type="PROSITE" id="PS51833"/>
    </source>
</evidence>
<dbReference type="CDD" id="cd00077">
    <property type="entry name" value="HDc"/>
    <property type="match status" value="1"/>
</dbReference>
<gene>
    <name evidence="2" type="ORF">SAMN02949497_2683</name>
</gene>
<proteinExistence type="predicted"/>
<dbReference type="PANTHER" id="PTHR33525:SF3">
    <property type="entry name" value="RIBONUCLEASE Y"/>
    <property type="match status" value="1"/>
</dbReference>
<dbReference type="STRING" id="1760988.SAMN02949497_2683"/>
<dbReference type="InterPro" id="IPR013976">
    <property type="entry name" value="HDOD"/>
</dbReference>
<protein>
    <submittedName>
        <fullName evidence="2">HDIG domain-containing protein</fullName>
    </submittedName>
</protein>
<accession>A0A1Y6D3A7</accession>
<dbReference type="EMBL" id="FXAM01000001">
    <property type="protein sequence ID" value="SMF95323.1"/>
    <property type="molecule type" value="Genomic_DNA"/>
</dbReference>
<dbReference type="NCBIfam" id="TIGR00277">
    <property type="entry name" value="HDIG"/>
    <property type="match status" value="1"/>
</dbReference>
<dbReference type="SUPFAM" id="SSF109604">
    <property type="entry name" value="HD-domain/PDEase-like"/>
    <property type="match status" value="1"/>
</dbReference>
<sequence>MNHSPSSRIQADPPAPSQAPELAELVQGAHRVVSLPEVYYRVQELIDDPRHNSATLARLIESDSGLTARLLKAVNSPLYGLGRRVDRVSQAVGLLGGHILRDIVLATTIVRTFGKLPPQAVDLSTFWHHSIYCALAAQQLARRCHVLHSERMAVAGILHDIGQLVLYRFQPAASAQALVLAEPADDGAYRAERRVFGYTHAEVGAELLKAWGLPESLQAVALHHHEPLAESPHALDIAIVHLANAIANRLEPGRNLPRCESRISPLAWEITGLGEGVIEPVLAEANSRFLETLDLLLPGRAPR</sequence>
<dbReference type="InterPro" id="IPR003607">
    <property type="entry name" value="HD/PDEase_dom"/>
</dbReference>
<dbReference type="PANTHER" id="PTHR33525">
    <property type="match status" value="1"/>
</dbReference>
<reference evidence="2 3" key="1">
    <citation type="submission" date="2016-12" db="EMBL/GenBank/DDBJ databases">
        <authorList>
            <person name="Song W.-J."/>
            <person name="Kurnit D.M."/>
        </authorList>
    </citation>
    <scope>NUCLEOTIDE SEQUENCE [LARGE SCALE GENOMIC DNA]</scope>
    <source>
        <strain evidence="2 3">175</strain>
    </source>
</reference>
<name>A0A1Y6D3A7_9GAMM</name>
<dbReference type="Proteomes" id="UP000192923">
    <property type="component" value="Unassembled WGS sequence"/>
</dbReference>
<dbReference type="Gene3D" id="1.10.3210.10">
    <property type="entry name" value="Hypothetical protein af1432"/>
    <property type="match status" value="1"/>
</dbReference>
<dbReference type="Pfam" id="PF08668">
    <property type="entry name" value="HDOD"/>
    <property type="match status" value="1"/>
</dbReference>
<keyword evidence="3" id="KW-1185">Reference proteome</keyword>
<dbReference type="RefSeq" id="WP_176225223.1">
    <property type="nucleotide sequence ID" value="NZ_FXAM01000001.1"/>
</dbReference>
<evidence type="ECO:0000313" key="3">
    <source>
        <dbReference type="Proteomes" id="UP000192923"/>
    </source>
</evidence>
<organism evidence="2 3">
    <name type="scientific">Methylomagnum ishizawai</name>
    <dbReference type="NCBI Taxonomy" id="1760988"/>
    <lineage>
        <taxon>Bacteria</taxon>
        <taxon>Pseudomonadati</taxon>
        <taxon>Pseudomonadota</taxon>
        <taxon>Gammaproteobacteria</taxon>
        <taxon>Methylococcales</taxon>
        <taxon>Methylococcaceae</taxon>
        <taxon>Methylomagnum</taxon>
    </lineage>
</organism>
<feature type="domain" description="HDOD" evidence="1">
    <location>
        <begin position="32"/>
        <end position="227"/>
    </location>
</feature>
<dbReference type="AlphaFoldDB" id="A0A1Y6D3A7"/>
<dbReference type="InterPro" id="IPR006675">
    <property type="entry name" value="HDIG_dom"/>
</dbReference>
<dbReference type="InterPro" id="IPR052340">
    <property type="entry name" value="RNase_Y/CdgJ"/>
</dbReference>
<dbReference type="PROSITE" id="PS51833">
    <property type="entry name" value="HDOD"/>
    <property type="match status" value="1"/>
</dbReference>
<evidence type="ECO:0000313" key="2">
    <source>
        <dbReference type="EMBL" id="SMF95323.1"/>
    </source>
</evidence>